<dbReference type="PANTHER" id="PTHR30419:SF8">
    <property type="entry name" value="NITROGEN ASSIMILATION TRANSCRIPTIONAL ACTIVATOR-RELATED"/>
    <property type="match status" value="1"/>
</dbReference>
<organism evidence="7 8">
    <name type="scientific">Silvibacterium dinghuense</name>
    <dbReference type="NCBI Taxonomy" id="1560006"/>
    <lineage>
        <taxon>Bacteria</taxon>
        <taxon>Pseudomonadati</taxon>
        <taxon>Acidobacteriota</taxon>
        <taxon>Terriglobia</taxon>
        <taxon>Terriglobales</taxon>
        <taxon>Acidobacteriaceae</taxon>
        <taxon>Silvibacterium</taxon>
    </lineage>
</organism>
<evidence type="ECO:0000256" key="3">
    <source>
        <dbReference type="ARBA" id="ARBA00023125"/>
    </source>
</evidence>
<dbReference type="Proteomes" id="UP000290253">
    <property type="component" value="Unassembled WGS sequence"/>
</dbReference>
<dbReference type="CDD" id="cd05466">
    <property type="entry name" value="PBP2_LTTR_substrate"/>
    <property type="match status" value="1"/>
</dbReference>
<evidence type="ECO:0000256" key="4">
    <source>
        <dbReference type="ARBA" id="ARBA00023163"/>
    </source>
</evidence>
<feature type="domain" description="HTH lysR-type" evidence="6">
    <location>
        <begin position="1"/>
        <end position="58"/>
    </location>
</feature>
<keyword evidence="4" id="KW-0804">Transcription</keyword>
<dbReference type="OrthoDB" id="9803735at2"/>
<sequence length="309" mass="34746">MDFEQLRTFLEVCRLRSFSRAAEKLMVTQPAISAQIRTLENEVGARLFDRDGGKVTFTAAGKVFEPFAEHCLQIHNHIMVTIGELHRSPRGEISVSANEATSLYVLPSVFAQFKRQYSRVGLSIVRADRARTLESVLNREVDFGIVSLPLKDPRLTVDPIHRDELVLVAPKNHSLAARDSVKFPEILQHQLLLPKQGRQRELIEDLFRSYDVNPRVAMEVESSELLKRLIIAGLGMGFLPRTNVTVDEKAGLVQIIRLEGVRLSRELALVFRKDKTLTRAAHAFLEIATGRARPHTPPPPPTAKGRQAK</sequence>
<keyword evidence="8" id="KW-1185">Reference proteome</keyword>
<evidence type="ECO:0000256" key="1">
    <source>
        <dbReference type="ARBA" id="ARBA00009437"/>
    </source>
</evidence>
<proteinExistence type="inferred from homology"/>
<dbReference type="SUPFAM" id="SSF53850">
    <property type="entry name" value="Periplasmic binding protein-like II"/>
    <property type="match status" value="1"/>
</dbReference>
<keyword evidence="2" id="KW-0805">Transcription regulation</keyword>
<dbReference type="Pfam" id="PF03466">
    <property type="entry name" value="LysR_substrate"/>
    <property type="match status" value="1"/>
</dbReference>
<comment type="caution">
    <text evidence="7">The sequence shown here is derived from an EMBL/GenBank/DDBJ whole genome shotgun (WGS) entry which is preliminary data.</text>
</comment>
<protein>
    <submittedName>
        <fullName evidence="7">LysR family transcriptional regulator</fullName>
    </submittedName>
</protein>
<dbReference type="Gene3D" id="1.10.10.10">
    <property type="entry name" value="Winged helix-like DNA-binding domain superfamily/Winged helix DNA-binding domain"/>
    <property type="match status" value="1"/>
</dbReference>
<dbReference type="EMBL" id="SDMK01000006">
    <property type="protein sequence ID" value="RXS93028.1"/>
    <property type="molecule type" value="Genomic_DNA"/>
</dbReference>
<evidence type="ECO:0000256" key="5">
    <source>
        <dbReference type="SAM" id="MobiDB-lite"/>
    </source>
</evidence>
<dbReference type="GO" id="GO:0003677">
    <property type="term" value="F:DNA binding"/>
    <property type="evidence" value="ECO:0007669"/>
    <property type="project" value="UniProtKB-KW"/>
</dbReference>
<dbReference type="Pfam" id="PF00126">
    <property type="entry name" value="HTH_1"/>
    <property type="match status" value="1"/>
</dbReference>
<dbReference type="InterPro" id="IPR036390">
    <property type="entry name" value="WH_DNA-bd_sf"/>
</dbReference>
<gene>
    <name evidence="7" type="ORF">ESZ00_19540</name>
</gene>
<dbReference type="RefSeq" id="WP_129210095.1">
    <property type="nucleotide sequence ID" value="NZ_BMGU01000001.1"/>
</dbReference>
<accession>A0A4Q1S7Q6</accession>
<dbReference type="GO" id="GO:0003700">
    <property type="term" value="F:DNA-binding transcription factor activity"/>
    <property type="evidence" value="ECO:0007669"/>
    <property type="project" value="InterPro"/>
</dbReference>
<dbReference type="PROSITE" id="PS50931">
    <property type="entry name" value="HTH_LYSR"/>
    <property type="match status" value="1"/>
</dbReference>
<dbReference type="InterPro" id="IPR000847">
    <property type="entry name" value="LysR_HTH_N"/>
</dbReference>
<dbReference type="FunFam" id="1.10.10.10:FF:000001">
    <property type="entry name" value="LysR family transcriptional regulator"/>
    <property type="match status" value="1"/>
</dbReference>
<dbReference type="PRINTS" id="PR00039">
    <property type="entry name" value="HTHLYSR"/>
</dbReference>
<dbReference type="Gene3D" id="3.40.190.290">
    <property type="match status" value="1"/>
</dbReference>
<evidence type="ECO:0000259" key="6">
    <source>
        <dbReference type="PROSITE" id="PS50931"/>
    </source>
</evidence>
<dbReference type="InterPro" id="IPR050950">
    <property type="entry name" value="HTH-type_LysR_regulators"/>
</dbReference>
<dbReference type="InterPro" id="IPR005119">
    <property type="entry name" value="LysR_subst-bd"/>
</dbReference>
<feature type="region of interest" description="Disordered" evidence="5">
    <location>
        <begin position="288"/>
        <end position="309"/>
    </location>
</feature>
<dbReference type="PANTHER" id="PTHR30419">
    <property type="entry name" value="HTH-TYPE TRANSCRIPTIONAL REGULATOR YBHD"/>
    <property type="match status" value="1"/>
</dbReference>
<comment type="similarity">
    <text evidence="1">Belongs to the LysR transcriptional regulatory family.</text>
</comment>
<evidence type="ECO:0000313" key="7">
    <source>
        <dbReference type="EMBL" id="RXS93028.1"/>
    </source>
</evidence>
<dbReference type="SUPFAM" id="SSF46785">
    <property type="entry name" value="Winged helix' DNA-binding domain"/>
    <property type="match status" value="1"/>
</dbReference>
<dbReference type="AlphaFoldDB" id="A0A4Q1S7Q6"/>
<keyword evidence="3" id="KW-0238">DNA-binding</keyword>
<name>A0A4Q1S7Q6_9BACT</name>
<reference evidence="7 8" key="1">
    <citation type="journal article" date="2016" name="Int. J. Syst. Evol. Microbiol.">
        <title>Acidipila dinghuensis sp. nov., an acidobacterium isolated from forest soil.</title>
        <authorList>
            <person name="Jiang Y.W."/>
            <person name="Wang J."/>
            <person name="Chen M.H."/>
            <person name="Lv Y.Y."/>
            <person name="Qiu L.H."/>
        </authorList>
    </citation>
    <scope>NUCLEOTIDE SEQUENCE [LARGE SCALE GENOMIC DNA]</scope>
    <source>
        <strain evidence="7 8">DHOF10</strain>
    </source>
</reference>
<evidence type="ECO:0000256" key="2">
    <source>
        <dbReference type="ARBA" id="ARBA00023015"/>
    </source>
</evidence>
<dbReference type="InterPro" id="IPR036388">
    <property type="entry name" value="WH-like_DNA-bd_sf"/>
</dbReference>
<evidence type="ECO:0000313" key="8">
    <source>
        <dbReference type="Proteomes" id="UP000290253"/>
    </source>
</evidence>
<dbReference type="GO" id="GO:0005829">
    <property type="term" value="C:cytosol"/>
    <property type="evidence" value="ECO:0007669"/>
    <property type="project" value="TreeGrafter"/>
</dbReference>